<keyword evidence="3" id="KW-0349">Heme</keyword>
<name>A0ABR1UJF9_9PEZI</name>
<dbReference type="SUPFAM" id="SSF48264">
    <property type="entry name" value="Cytochrome P450"/>
    <property type="match status" value="1"/>
</dbReference>
<comment type="similarity">
    <text evidence="2">Belongs to the cytochrome P450 family.</text>
</comment>
<comment type="caution">
    <text evidence="6">The sequence shown here is derived from an EMBL/GenBank/DDBJ whole genome shotgun (WGS) entry which is preliminary data.</text>
</comment>
<dbReference type="Pfam" id="PF00067">
    <property type="entry name" value="p450"/>
    <property type="match status" value="1"/>
</dbReference>
<dbReference type="PANTHER" id="PTHR24305:SF210">
    <property type="entry name" value="CYTOCHROME P450 MONOOXYGENASE ASQL-RELATED"/>
    <property type="match status" value="1"/>
</dbReference>
<reference evidence="6 7" key="1">
    <citation type="submission" date="2023-01" db="EMBL/GenBank/DDBJ databases">
        <title>Analysis of 21 Apiospora genomes using comparative genomics revels a genus with tremendous synthesis potential of carbohydrate active enzymes and secondary metabolites.</title>
        <authorList>
            <person name="Sorensen T."/>
        </authorList>
    </citation>
    <scope>NUCLEOTIDE SEQUENCE [LARGE SCALE GENOMIC DNA]</scope>
    <source>
        <strain evidence="6 7">CBS 135458</strain>
    </source>
</reference>
<proteinExistence type="inferred from homology"/>
<dbReference type="EMBL" id="JAQQWL010000009">
    <property type="protein sequence ID" value="KAK8057994.1"/>
    <property type="molecule type" value="Genomic_DNA"/>
</dbReference>
<evidence type="ECO:0008006" key="8">
    <source>
        <dbReference type="Google" id="ProtNLM"/>
    </source>
</evidence>
<dbReference type="RefSeq" id="XP_066713440.1">
    <property type="nucleotide sequence ID" value="XM_066859851.1"/>
</dbReference>
<dbReference type="PANTHER" id="PTHR24305">
    <property type="entry name" value="CYTOCHROME P450"/>
    <property type="match status" value="1"/>
</dbReference>
<evidence type="ECO:0000256" key="4">
    <source>
        <dbReference type="ARBA" id="ARBA00022723"/>
    </source>
</evidence>
<dbReference type="InterPro" id="IPR050121">
    <property type="entry name" value="Cytochrome_P450_monoxygenase"/>
</dbReference>
<evidence type="ECO:0000313" key="7">
    <source>
        <dbReference type="Proteomes" id="UP001480595"/>
    </source>
</evidence>
<evidence type="ECO:0000256" key="2">
    <source>
        <dbReference type="ARBA" id="ARBA00010617"/>
    </source>
</evidence>
<dbReference type="Proteomes" id="UP001480595">
    <property type="component" value="Unassembled WGS sequence"/>
</dbReference>
<dbReference type="Gene3D" id="1.10.630.10">
    <property type="entry name" value="Cytochrome P450"/>
    <property type="match status" value="1"/>
</dbReference>
<evidence type="ECO:0000313" key="6">
    <source>
        <dbReference type="EMBL" id="KAK8057994.1"/>
    </source>
</evidence>
<dbReference type="GeneID" id="92092914"/>
<keyword evidence="5" id="KW-0408">Iron</keyword>
<sequence length="299" mass="34313">MCLGWLLADAVYNVFVTHYITRAPWWITNYRGDQVTWIRALHTKYGLVVRIPPINGVRHLITAPQEDHTRVRRIFRPAFSDRSLKQQEPLFRNYVDQLVRHLEKTAEQQINFVNPLNFTTFDIMGDLTFVQPLGLLDNNEYTHWVASSFKAIKVLGILQFICYYLIISAVFEWLEPKFITDLKMNHSNHTKDRVNQRLARGSTKPNIWNFCTPNEEGNGEVLSVKEMHANAELLMTAGTETTASVLSGLFYLLLTHPAVLEAARNEVRGSFASKEDISMKGLANLKYLNALYVIEVKVA</sequence>
<dbReference type="InterPro" id="IPR001128">
    <property type="entry name" value="Cyt_P450"/>
</dbReference>
<accession>A0ABR1UJF9</accession>
<comment type="cofactor">
    <cofactor evidence="1">
        <name>heme</name>
        <dbReference type="ChEBI" id="CHEBI:30413"/>
    </cofactor>
</comment>
<protein>
    <recommendedName>
        <fullName evidence="8">Cytochrome P450</fullName>
    </recommendedName>
</protein>
<keyword evidence="4" id="KW-0479">Metal-binding</keyword>
<evidence type="ECO:0000256" key="1">
    <source>
        <dbReference type="ARBA" id="ARBA00001971"/>
    </source>
</evidence>
<evidence type="ECO:0000256" key="3">
    <source>
        <dbReference type="ARBA" id="ARBA00022617"/>
    </source>
</evidence>
<keyword evidence="7" id="KW-1185">Reference proteome</keyword>
<evidence type="ECO:0000256" key="5">
    <source>
        <dbReference type="ARBA" id="ARBA00023004"/>
    </source>
</evidence>
<dbReference type="InterPro" id="IPR036396">
    <property type="entry name" value="Cyt_P450_sf"/>
</dbReference>
<gene>
    <name evidence="6" type="ORF">PG994_008442</name>
</gene>
<organism evidence="6 7">
    <name type="scientific">Apiospora phragmitis</name>
    <dbReference type="NCBI Taxonomy" id="2905665"/>
    <lineage>
        <taxon>Eukaryota</taxon>
        <taxon>Fungi</taxon>
        <taxon>Dikarya</taxon>
        <taxon>Ascomycota</taxon>
        <taxon>Pezizomycotina</taxon>
        <taxon>Sordariomycetes</taxon>
        <taxon>Xylariomycetidae</taxon>
        <taxon>Amphisphaeriales</taxon>
        <taxon>Apiosporaceae</taxon>
        <taxon>Apiospora</taxon>
    </lineage>
</organism>